<sequence>MSTHTNNDANEHALTGSHSLSAPGAAGYNAEGEDVVVVMEDWPIPPIQPLDHTAEPTRTTRDAAPR</sequence>
<dbReference type="Proteomes" id="UP000015530">
    <property type="component" value="Unassembled WGS sequence"/>
</dbReference>
<organism evidence="2 3">
    <name type="scientific">Colletotrichum gloeosporioides (strain Cg-14)</name>
    <name type="common">Anthracnose fungus</name>
    <name type="synonym">Glomerella cingulata</name>
    <dbReference type="NCBI Taxonomy" id="1237896"/>
    <lineage>
        <taxon>Eukaryota</taxon>
        <taxon>Fungi</taxon>
        <taxon>Dikarya</taxon>
        <taxon>Ascomycota</taxon>
        <taxon>Pezizomycotina</taxon>
        <taxon>Sordariomycetes</taxon>
        <taxon>Hypocreomycetidae</taxon>
        <taxon>Glomerellales</taxon>
        <taxon>Glomerellaceae</taxon>
        <taxon>Colletotrichum</taxon>
        <taxon>Colletotrichum gloeosporioides species complex</taxon>
    </lineage>
</organism>
<evidence type="ECO:0000313" key="3">
    <source>
        <dbReference type="Proteomes" id="UP000015530"/>
    </source>
</evidence>
<dbReference type="AlphaFoldDB" id="T0LSG4"/>
<comment type="caution">
    <text evidence="2">The sequence shown here is derived from an EMBL/GenBank/DDBJ whole genome shotgun (WGS) entry which is preliminary data.</text>
</comment>
<accession>T0LSG4</accession>
<reference evidence="3" key="1">
    <citation type="journal article" date="2013" name="Mol. Plant Microbe Interact.">
        <title>Global aspects of pacC regulation of pathogenicity genes in Colletotrichum gloeosporioides as revealed by transcriptome analysis.</title>
        <authorList>
            <person name="Alkan N."/>
            <person name="Meng X."/>
            <person name="Friedlander G."/>
            <person name="Reuveni E."/>
            <person name="Sukno S."/>
            <person name="Sherman A."/>
            <person name="Thon M."/>
            <person name="Fluhr R."/>
            <person name="Prusky D."/>
        </authorList>
    </citation>
    <scope>NUCLEOTIDE SEQUENCE [LARGE SCALE GENOMIC DNA]</scope>
    <source>
        <strain evidence="3">Cg-14</strain>
    </source>
</reference>
<gene>
    <name evidence="2" type="ORF">CGLO_05483</name>
</gene>
<name>T0LSG4_COLGC</name>
<evidence type="ECO:0000256" key="1">
    <source>
        <dbReference type="SAM" id="MobiDB-lite"/>
    </source>
</evidence>
<proteinExistence type="predicted"/>
<feature type="compositionally biased region" description="Basic and acidic residues" evidence="1">
    <location>
        <begin position="52"/>
        <end position="66"/>
    </location>
</feature>
<feature type="region of interest" description="Disordered" evidence="1">
    <location>
        <begin position="1"/>
        <end position="27"/>
    </location>
</feature>
<protein>
    <submittedName>
        <fullName evidence="2">Uncharacterized protein</fullName>
    </submittedName>
</protein>
<dbReference type="EMBL" id="AMYD01001083">
    <property type="protein sequence ID" value="EQB54651.1"/>
    <property type="molecule type" value="Genomic_DNA"/>
</dbReference>
<dbReference type="HOGENOM" id="CLU_2831052_0_0_1"/>
<dbReference type="OrthoDB" id="10544853at2759"/>
<feature type="region of interest" description="Disordered" evidence="1">
    <location>
        <begin position="46"/>
        <end position="66"/>
    </location>
</feature>
<evidence type="ECO:0000313" key="2">
    <source>
        <dbReference type="EMBL" id="EQB54651.1"/>
    </source>
</evidence>